<name>A0ABQ9PE11_9PEZI</name>
<keyword evidence="2" id="KW-0812">Transmembrane</keyword>
<evidence type="ECO:0000256" key="2">
    <source>
        <dbReference type="SAM" id="Phobius"/>
    </source>
</evidence>
<protein>
    <recommendedName>
        <fullName evidence="5">Fucose-specific lectin</fullName>
    </recommendedName>
</protein>
<feature type="compositionally biased region" description="Basic and acidic residues" evidence="1">
    <location>
        <begin position="12"/>
        <end position="27"/>
    </location>
</feature>
<gene>
    <name evidence="3" type="ORF">CLIM01_12487</name>
</gene>
<dbReference type="Gene3D" id="2.120.10.70">
    <property type="entry name" value="Fucose-specific lectin"/>
    <property type="match status" value="1"/>
</dbReference>
<dbReference type="SUPFAM" id="SSF89372">
    <property type="entry name" value="Fucose-specific lectin"/>
    <property type="match status" value="1"/>
</dbReference>
<feature type="transmembrane region" description="Helical" evidence="2">
    <location>
        <begin position="82"/>
        <end position="107"/>
    </location>
</feature>
<evidence type="ECO:0000256" key="1">
    <source>
        <dbReference type="SAM" id="MobiDB-lite"/>
    </source>
</evidence>
<feature type="region of interest" description="Disordered" evidence="1">
    <location>
        <begin position="50"/>
        <end position="71"/>
    </location>
</feature>
<evidence type="ECO:0000313" key="3">
    <source>
        <dbReference type="EMBL" id="KAK0370146.1"/>
    </source>
</evidence>
<reference evidence="3" key="1">
    <citation type="submission" date="2023-04" db="EMBL/GenBank/DDBJ databases">
        <title>Colletotrichum limetticola genome sequence.</title>
        <authorList>
            <person name="Baroncelli R."/>
        </authorList>
    </citation>
    <scope>NUCLEOTIDE SEQUENCE</scope>
    <source>
        <strain evidence="3">KLA-Anderson</strain>
    </source>
</reference>
<proteinExistence type="predicted"/>
<dbReference type="Proteomes" id="UP001169217">
    <property type="component" value="Unassembled WGS sequence"/>
</dbReference>
<feature type="region of interest" description="Disordered" evidence="1">
    <location>
        <begin position="1"/>
        <end position="28"/>
    </location>
</feature>
<sequence length="471" mass="51017">MVSAQTYSTLEVDPRRPEAGLEVHHDQGVNAWDTESRYLQRTSDIYKKQDQQGYDQPFPQQHDDSTTKPGRKDTICGLSRRVFIIVLVASLVILIGAIAGGVAGGVLSRRSTAKSTSHCILSTSRLAAANRTSGGIDQRTVFFQDATGALIARILREPSREWATTNLTLKFQSTTNAISIPRGAPMAAVACAGYGCGETRLFYVATDGIIHDVKEGESTQWNSDGSVVDARIGPLPGSQLAATFTQRLPDETERKDSNAERQNRLIAYQGLNGKVYVANDTNTYANPQPLEFMPNWTTNTSLAIIAQFGGAVLDKASLVAKGPGTVDSEVSMIEARLDLETKLWLISDSVSKEPVVIDNILQSQDSSSSTAAPQFAVTMRSNWLDTIYLSLNSDGTMAGRIIGQHNETMSQITLEKSGGNLAKFSAIATTMDGHLYGIVDDTIREYSFDTSDASILHLDGIVYDCSTNKSS</sequence>
<feature type="compositionally biased region" description="Basic and acidic residues" evidence="1">
    <location>
        <begin position="61"/>
        <end position="71"/>
    </location>
</feature>
<evidence type="ECO:0008006" key="5">
    <source>
        <dbReference type="Google" id="ProtNLM"/>
    </source>
</evidence>
<evidence type="ECO:0000313" key="4">
    <source>
        <dbReference type="Proteomes" id="UP001169217"/>
    </source>
</evidence>
<dbReference type="EMBL" id="JARUPT010000568">
    <property type="protein sequence ID" value="KAK0370146.1"/>
    <property type="molecule type" value="Genomic_DNA"/>
</dbReference>
<keyword evidence="2" id="KW-0472">Membrane</keyword>
<keyword evidence="2" id="KW-1133">Transmembrane helix</keyword>
<comment type="caution">
    <text evidence="3">The sequence shown here is derived from an EMBL/GenBank/DDBJ whole genome shotgun (WGS) entry which is preliminary data.</text>
</comment>
<keyword evidence="4" id="KW-1185">Reference proteome</keyword>
<organism evidence="3 4">
    <name type="scientific">Colletotrichum limetticola</name>
    <dbReference type="NCBI Taxonomy" id="1209924"/>
    <lineage>
        <taxon>Eukaryota</taxon>
        <taxon>Fungi</taxon>
        <taxon>Dikarya</taxon>
        <taxon>Ascomycota</taxon>
        <taxon>Pezizomycotina</taxon>
        <taxon>Sordariomycetes</taxon>
        <taxon>Hypocreomycetidae</taxon>
        <taxon>Glomerellales</taxon>
        <taxon>Glomerellaceae</taxon>
        <taxon>Colletotrichum</taxon>
        <taxon>Colletotrichum acutatum species complex</taxon>
    </lineage>
</organism>
<accession>A0ABQ9PE11</accession>